<keyword evidence="1" id="KW-0315">Glutamine amidotransferase</keyword>
<dbReference type="GO" id="GO:0000162">
    <property type="term" value="P:L-tryptophan biosynthetic process"/>
    <property type="evidence" value="ECO:0007669"/>
    <property type="project" value="TreeGrafter"/>
</dbReference>
<gene>
    <name evidence="3" type="ORF">SAMN05216290_0904</name>
</gene>
<dbReference type="EMBL" id="FOIR01000001">
    <property type="protein sequence ID" value="SEV95606.1"/>
    <property type="molecule type" value="Genomic_DNA"/>
</dbReference>
<dbReference type="Proteomes" id="UP000199437">
    <property type="component" value="Unassembled WGS sequence"/>
</dbReference>
<dbReference type="InterPro" id="IPR050472">
    <property type="entry name" value="Anth_synth/Amidotransfase"/>
</dbReference>
<evidence type="ECO:0000313" key="3">
    <source>
        <dbReference type="EMBL" id="SEV95606.1"/>
    </source>
</evidence>
<name>A0A1I0N452_9BACT</name>
<keyword evidence="4" id="KW-1185">Reference proteome</keyword>
<dbReference type="FunFam" id="3.40.50.880:FF:000003">
    <property type="entry name" value="Anthranilate synthase component II"/>
    <property type="match status" value="1"/>
</dbReference>
<dbReference type="PANTHER" id="PTHR43418">
    <property type="entry name" value="MULTIFUNCTIONAL TRYPTOPHAN BIOSYNTHESIS PROTEIN-RELATED"/>
    <property type="match status" value="1"/>
</dbReference>
<dbReference type="SUPFAM" id="SSF52317">
    <property type="entry name" value="Class I glutamine amidotransferase-like"/>
    <property type="match status" value="1"/>
</dbReference>
<accession>A0A1I0N452</accession>
<protein>
    <submittedName>
        <fullName evidence="3">Anthranilate synthase component 2/para-aminobenzoate synthetase component 2</fullName>
    </submittedName>
</protein>
<dbReference type="CDD" id="cd01743">
    <property type="entry name" value="GATase1_Anthranilate_Synthase"/>
    <property type="match status" value="1"/>
</dbReference>
<dbReference type="RefSeq" id="WP_090257269.1">
    <property type="nucleotide sequence ID" value="NZ_FOIR01000001.1"/>
</dbReference>
<dbReference type="Gene3D" id="3.40.50.880">
    <property type="match status" value="1"/>
</dbReference>
<dbReference type="InterPro" id="IPR029062">
    <property type="entry name" value="Class_I_gatase-like"/>
</dbReference>
<feature type="domain" description="Glutamine amidotransferase" evidence="2">
    <location>
        <begin position="3"/>
        <end position="182"/>
    </location>
</feature>
<dbReference type="PANTHER" id="PTHR43418:SF4">
    <property type="entry name" value="MULTIFUNCTIONAL TRYPTOPHAN BIOSYNTHESIS PROTEIN"/>
    <property type="match status" value="1"/>
</dbReference>
<dbReference type="NCBIfam" id="TIGR00566">
    <property type="entry name" value="trpG_papA"/>
    <property type="match status" value="1"/>
</dbReference>
<dbReference type="STRING" id="1267423.SAMN05216290_0904"/>
<evidence type="ECO:0000259" key="2">
    <source>
        <dbReference type="Pfam" id="PF00117"/>
    </source>
</evidence>
<dbReference type="PRINTS" id="PR00096">
    <property type="entry name" value="GATASE"/>
</dbReference>
<evidence type="ECO:0000256" key="1">
    <source>
        <dbReference type="ARBA" id="ARBA00022962"/>
    </source>
</evidence>
<dbReference type="PROSITE" id="PS51273">
    <property type="entry name" value="GATASE_TYPE_1"/>
    <property type="match status" value="1"/>
</dbReference>
<sequence length="188" mass="21036">MILLIDNYDSFTYNLVDYFEQAGAQVEVLRNDVDPTEIDLAKYKGLVLSPGPEEPRKAGNLMPIIEAFVGKIPMLGVCLGHQAIAMHFGGSLVKAIKPMHGKISKIDNLGAVLFQNIPRSIDIVRYHSLVIKDLPKTLKKTAFTQAGELMAFESLDYQVHGLQFHPEAVLTEYGLEMLRNWVTFYNIA</sequence>
<dbReference type="OrthoDB" id="9786812at2"/>
<dbReference type="GO" id="GO:0005829">
    <property type="term" value="C:cytosol"/>
    <property type="evidence" value="ECO:0007669"/>
    <property type="project" value="TreeGrafter"/>
</dbReference>
<dbReference type="PRINTS" id="PR00097">
    <property type="entry name" value="ANTSNTHASEII"/>
</dbReference>
<dbReference type="GO" id="GO:0004049">
    <property type="term" value="F:anthranilate synthase activity"/>
    <property type="evidence" value="ECO:0007669"/>
    <property type="project" value="TreeGrafter"/>
</dbReference>
<dbReference type="InterPro" id="IPR017926">
    <property type="entry name" value="GATASE"/>
</dbReference>
<dbReference type="AlphaFoldDB" id="A0A1I0N452"/>
<organism evidence="3 4">
    <name type="scientific">Roseivirga pacifica</name>
    <dbReference type="NCBI Taxonomy" id="1267423"/>
    <lineage>
        <taxon>Bacteria</taxon>
        <taxon>Pseudomonadati</taxon>
        <taxon>Bacteroidota</taxon>
        <taxon>Cytophagia</taxon>
        <taxon>Cytophagales</taxon>
        <taxon>Roseivirgaceae</taxon>
        <taxon>Roseivirga</taxon>
    </lineage>
</organism>
<dbReference type="Pfam" id="PF00117">
    <property type="entry name" value="GATase"/>
    <property type="match status" value="1"/>
</dbReference>
<proteinExistence type="predicted"/>
<dbReference type="PRINTS" id="PR00099">
    <property type="entry name" value="CPSGATASE"/>
</dbReference>
<dbReference type="GeneID" id="99985643"/>
<evidence type="ECO:0000313" key="4">
    <source>
        <dbReference type="Proteomes" id="UP000199437"/>
    </source>
</evidence>
<reference evidence="4" key="1">
    <citation type="submission" date="2016-10" db="EMBL/GenBank/DDBJ databases">
        <authorList>
            <person name="Varghese N."/>
            <person name="Submissions S."/>
        </authorList>
    </citation>
    <scope>NUCLEOTIDE SEQUENCE [LARGE SCALE GENOMIC DNA]</scope>
    <source>
        <strain evidence="4">CGMCC 1.12402</strain>
    </source>
</reference>
<dbReference type="InterPro" id="IPR006221">
    <property type="entry name" value="TrpG/PapA_dom"/>
</dbReference>